<dbReference type="InterPro" id="IPR018389">
    <property type="entry name" value="DctP_fam"/>
</dbReference>
<name>A0A7S8FHR0_9BACT</name>
<dbReference type="PANTHER" id="PTHR33376">
    <property type="match status" value="1"/>
</dbReference>
<dbReference type="AlphaFoldDB" id="A0A7S8FHR0"/>
<reference evidence="2 3" key="1">
    <citation type="journal article" date="2020" name="ISME J.">
        <title>Enrichment and physiological characterization of a novel comammox Nitrospira indicates ammonium inhibition of complete nitrification.</title>
        <authorList>
            <person name="Sakoula D."/>
            <person name="Koch H."/>
            <person name="Frank J."/>
            <person name="Jetten M.S.M."/>
            <person name="van Kessel M.A.H.J."/>
            <person name="Lucker S."/>
        </authorList>
    </citation>
    <scope>NUCLEOTIDE SEQUENCE [LARGE SCALE GENOMIC DNA]</scope>
    <source>
        <strain evidence="2">Comreactor17</strain>
    </source>
</reference>
<dbReference type="PANTHER" id="PTHR33376:SF5">
    <property type="entry name" value="EXTRACYTOPLASMIC SOLUTE RECEPTOR PROTEIN"/>
    <property type="match status" value="1"/>
</dbReference>
<accession>A0A7S8FHR0</accession>
<protein>
    <submittedName>
        <fullName evidence="2">Uncharacterized protein</fullName>
    </submittedName>
</protein>
<dbReference type="Pfam" id="PF03480">
    <property type="entry name" value="DctP"/>
    <property type="match status" value="1"/>
</dbReference>
<dbReference type="GO" id="GO:0055085">
    <property type="term" value="P:transmembrane transport"/>
    <property type="evidence" value="ECO:0007669"/>
    <property type="project" value="InterPro"/>
</dbReference>
<dbReference type="Gene3D" id="3.40.190.170">
    <property type="entry name" value="Bacterial extracellular solute-binding protein, family 7"/>
    <property type="match status" value="1"/>
</dbReference>
<proteinExistence type="predicted"/>
<evidence type="ECO:0000313" key="2">
    <source>
        <dbReference type="EMBL" id="QPD06056.1"/>
    </source>
</evidence>
<dbReference type="Proteomes" id="UP000593737">
    <property type="component" value="Chromosome"/>
</dbReference>
<organism evidence="2 3">
    <name type="scientific">Candidatus Nitrospira kreftii</name>
    <dbReference type="NCBI Taxonomy" id="2652173"/>
    <lineage>
        <taxon>Bacteria</taxon>
        <taxon>Pseudomonadati</taxon>
        <taxon>Nitrospirota</taxon>
        <taxon>Nitrospiria</taxon>
        <taxon>Nitrospirales</taxon>
        <taxon>Nitrospiraceae</taxon>
        <taxon>Nitrospira</taxon>
    </lineage>
</organism>
<gene>
    <name evidence="2" type="ORF">Nkreftii_003830</name>
</gene>
<dbReference type="EMBL" id="CP047423">
    <property type="protein sequence ID" value="QPD06056.1"/>
    <property type="molecule type" value="Genomic_DNA"/>
</dbReference>
<keyword evidence="1" id="KW-0732">Signal</keyword>
<dbReference type="InterPro" id="IPR038404">
    <property type="entry name" value="TRAP_DctP_sf"/>
</dbReference>
<dbReference type="KEGG" id="nkf:Nkreftii_003830"/>
<dbReference type="NCBIfam" id="NF037995">
    <property type="entry name" value="TRAP_S1"/>
    <property type="match status" value="1"/>
</dbReference>
<evidence type="ECO:0000313" key="3">
    <source>
        <dbReference type="Proteomes" id="UP000593737"/>
    </source>
</evidence>
<sequence length="230" mass="26312">MMFRDDDEWDHVRTQIAGKLEKIYAAKGFRVLLWGDGGWVYLFTQKPVVHPDDLKPLRLFVWAGDQDNLQAWKNLGYRAVPLAVNEIHSALHSGLINAYITTPLAALSFQWFGLSKEMTDVKVVPLVGALVIAERKWQAIPVEIREHLVQSSQEAGKRFLVQMRQHSAEAVKVMQQHGLKIHAVSPDVLAEWNKRFRANYPTIMGENVPPELVAEVERIRDEYRAAKRLP</sequence>
<dbReference type="SUPFAM" id="SSF53850">
    <property type="entry name" value="Periplasmic binding protein-like II"/>
    <property type="match status" value="1"/>
</dbReference>
<evidence type="ECO:0000256" key="1">
    <source>
        <dbReference type="ARBA" id="ARBA00022729"/>
    </source>
</evidence>